<name>A0A8H3AEW4_9AGAM</name>
<protein>
    <recommendedName>
        <fullName evidence="2">HIT-type domain-containing protein</fullName>
    </recommendedName>
</protein>
<dbReference type="AlphaFoldDB" id="A0A8H3AEW4"/>
<dbReference type="Pfam" id="PF04438">
    <property type="entry name" value="zf-HIT"/>
    <property type="match status" value="1"/>
</dbReference>
<evidence type="ECO:0000313" key="4">
    <source>
        <dbReference type="Proteomes" id="UP000663846"/>
    </source>
</evidence>
<gene>
    <name evidence="3" type="ORF">RDB_LOCUS80844</name>
</gene>
<dbReference type="InterPro" id="IPR039646">
    <property type="entry name" value="ZNHIT2"/>
</dbReference>
<organism evidence="3 4">
    <name type="scientific">Rhizoctonia solani</name>
    <dbReference type="NCBI Taxonomy" id="456999"/>
    <lineage>
        <taxon>Eukaryota</taxon>
        <taxon>Fungi</taxon>
        <taxon>Dikarya</taxon>
        <taxon>Basidiomycota</taxon>
        <taxon>Agaricomycotina</taxon>
        <taxon>Agaricomycetes</taxon>
        <taxon>Cantharellales</taxon>
        <taxon>Ceratobasidiaceae</taxon>
        <taxon>Rhizoctonia</taxon>
    </lineage>
</organism>
<dbReference type="Gene3D" id="3.30.60.190">
    <property type="match status" value="1"/>
</dbReference>
<dbReference type="EMBL" id="CAJMWS010000319">
    <property type="protein sequence ID" value="CAE6417801.1"/>
    <property type="molecule type" value="Genomic_DNA"/>
</dbReference>
<evidence type="ECO:0000259" key="2">
    <source>
        <dbReference type="PROSITE" id="PS51083"/>
    </source>
</evidence>
<keyword evidence="1" id="KW-0863">Zinc-finger</keyword>
<proteinExistence type="predicted"/>
<evidence type="ECO:0000313" key="3">
    <source>
        <dbReference type="EMBL" id="CAE6417801.1"/>
    </source>
</evidence>
<accession>A0A8H3AEW4</accession>
<dbReference type="PANTHER" id="PTHR15555">
    <property type="entry name" value="ZINC FINGER HIT DOMAIN CONTAINING PROTEIN 2 PROTEIN FON -RELATED"/>
    <property type="match status" value="1"/>
</dbReference>
<dbReference type="CDD" id="cd23024">
    <property type="entry name" value="zf-HIT_ZNHIT2-3"/>
    <property type="match status" value="1"/>
</dbReference>
<dbReference type="PROSITE" id="PS51083">
    <property type="entry name" value="ZF_HIT"/>
    <property type="match status" value="1"/>
</dbReference>
<keyword evidence="1" id="KW-0479">Metal-binding</keyword>
<evidence type="ECO:0000256" key="1">
    <source>
        <dbReference type="PROSITE-ProRule" id="PRU00453"/>
    </source>
</evidence>
<dbReference type="PANTHER" id="PTHR15555:SF0">
    <property type="entry name" value="ZINC FINGER HIT DOMAIN-CONTAINING PROTEIN 2"/>
    <property type="match status" value="1"/>
</dbReference>
<feature type="domain" description="HIT-type" evidence="2">
    <location>
        <begin position="22"/>
        <end position="55"/>
    </location>
</feature>
<reference evidence="3" key="1">
    <citation type="submission" date="2021-01" db="EMBL/GenBank/DDBJ databases">
        <authorList>
            <person name="Kaushik A."/>
        </authorList>
    </citation>
    <scope>NUCLEOTIDE SEQUENCE</scope>
    <source>
        <strain evidence="3">AG1-1C</strain>
    </source>
</reference>
<comment type="caution">
    <text evidence="3">The sequence shown here is derived from an EMBL/GenBank/DDBJ whole genome shotgun (WGS) entry which is preliminary data.</text>
</comment>
<dbReference type="SUPFAM" id="SSF144232">
    <property type="entry name" value="HIT/MYND zinc finger-like"/>
    <property type="match status" value="1"/>
</dbReference>
<sequence>MPRVFDLKTRVERIQPGSSNPCGVCERQFAKYTCPTCNLQYCSLTCYRAEAHSSCTEVFYKSALAEEIKSEPARSMEEKQHMLELLKKFEEESIEEEGSDDDDELASRLEGVDLDKVDHDTLWGLLSEEERQNFTKILIDPTSEASQNLLNASNILEGHEDPWWILDNDSQDTLPAIKQVPSGMLAGKFSHLLLFSVFHLSLTYAYTVRTFGVSSFSTRASDELEEIREFMLPLSPFLGDRKSTITFTSVDGVITDWVSRLPELPKPGLLKALMEDGKHIFHAQSMIEVEDDSKSQPSNHVNCMRFLSDVHTVFDGLKKHAHIAHKLTFYLAFLVNLPTSISRELIDAIGTWQAKHSEDERDMSQVDITRTRTLIEEI</sequence>
<dbReference type="Proteomes" id="UP000663846">
    <property type="component" value="Unassembled WGS sequence"/>
</dbReference>
<keyword evidence="1" id="KW-0862">Zinc</keyword>
<dbReference type="InterPro" id="IPR007529">
    <property type="entry name" value="Znf_HIT"/>
</dbReference>
<dbReference type="GO" id="GO:0008270">
    <property type="term" value="F:zinc ion binding"/>
    <property type="evidence" value="ECO:0007669"/>
    <property type="project" value="UniProtKB-UniRule"/>
</dbReference>